<dbReference type="Proteomes" id="UP000242450">
    <property type="component" value="Chromosome 1"/>
</dbReference>
<evidence type="ECO:0000259" key="16">
    <source>
        <dbReference type="SMART" id="SM00235"/>
    </source>
</evidence>
<feature type="domain" description="Peptidase metallopeptidase" evidence="16">
    <location>
        <begin position="28"/>
        <end position="191"/>
    </location>
</feature>
<evidence type="ECO:0000313" key="17">
    <source>
        <dbReference type="EMBL" id="OWK18066.1"/>
    </source>
</evidence>
<dbReference type="PANTHER" id="PTHR10201">
    <property type="entry name" value="MATRIX METALLOPROTEINASE"/>
    <property type="match status" value="1"/>
</dbReference>
<dbReference type="EMBL" id="MKHE01000001">
    <property type="protein sequence ID" value="OWK18066.1"/>
    <property type="molecule type" value="Genomic_DNA"/>
</dbReference>
<dbReference type="GO" id="GO:0031012">
    <property type="term" value="C:extracellular matrix"/>
    <property type="evidence" value="ECO:0007669"/>
    <property type="project" value="InterPro"/>
</dbReference>
<comment type="similarity">
    <text evidence="2">Belongs to the peptidase M10A family.</text>
</comment>
<feature type="binding site" evidence="14">
    <location>
        <position position="128"/>
    </location>
    <ligand>
        <name>Ca(2+)</name>
        <dbReference type="ChEBI" id="CHEBI:29108"/>
        <label>3</label>
    </ligand>
</feature>
<keyword evidence="4" id="KW-0272">Extracellular matrix</keyword>
<comment type="cofactor">
    <cofactor evidence="14">
        <name>Ca(2+)</name>
        <dbReference type="ChEBI" id="CHEBI:29108"/>
    </cofactor>
    <text evidence="14">Can bind about 5 Ca(2+) ions per subunit.</text>
</comment>
<evidence type="ECO:0000256" key="8">
    <source>
        <dbReference type="ARBA" id="ARBA00022801"/>
    </source>
</evidence>
<feature type="binding site" evidence="14">
    <location>
        <position position="85"/>
    </location>
    <ligand>
        <name>Ca(2+)</name>
        <dbReference type="ChEBI" id="CHEBI:29108"/>
        <label>2</label>
    </ligand>
</feature>
<evidence type="ECO:0000256" key="6">
    <source>
        <dbReference type="ARBA" id="ARBA00022723"/>
    </source>
</evidence>
<feature type="binding site" evidence="14">
    <location>
        <position position="121"/>
    </location>
    <ligand>
        <name>Ca(2+)</name>
        <dbReference type="ChEBI" id="CHEBI:29108"/>
        <label>2</label>
    </ligand>
</feature>
<feature type="binding site" evidence="14">
    <location>
        <position position="102"/>
    </location>
    <ligand>
        <name>Ca(2+)</name>
        <dbReference type="ChEBI" id="CHEBI:29108"/>
        <label>3</label>
    </ligand>
</feature>
<evidence type="ECO:0000256" key="1">
    <source>
        <dbReference type="ARBA" id="ARBA00004498"/>
    </source>
</evidence>
<evidence type="ECO:0000256" key="10">
    <source>
        <dbReference type="ARBA" id="ARBA00022837"/>
    </source>
</evidence>
<dbReference type="InterPro" id="IPR001818">
    <property type="entry name" value="Pept_M10_metallopeptidase"/>
</dbReference>
<feature type="binding site" evidence="14">
    <location>
        <position position="110"/>
    </location>
    <ligand>
        <name>Zn(2+)</name>
        <dbReference type="ChEBI" id="CHEBI:29105"/>
        <label>1</label>
    </ligand>
</feature>
<protein>
    <submittedName>
        <fullName evidence="17">MMP20</fullName>
    </submittedName>
</protein>
<dbReference type="AlphaFoldDB" id="A0A212DIG6"/>
<evidence type="ECO:0000256" key="4">
    <source>
        <dbReference type="ARBA" id="ARBA00022530"/>
    </source>
</evidence>
<reference evidence="17 18" key="1">
    <citation type="journal article" date="2018" name="Mol. Genet. Genomics">
        <title>The red deer Cervus elaphus genome CerEla1.0: sequencing, annotating, genes, and chromosomes.</title>
        <authorList>
            <person name="Bana N.A."/>
            <person name="Nyiri A."/>
            <person name="Nagy J."/>
            <person name="Frank K."/>
            <person name="Nagy T."/>
            <person name="Steger V."/>
            <person name="Schiller M."/>
            <person name="Lakatos P."/>
            <person name="Sugar L."/>
            <person name="Horn P."/>
            <person name="Barta E."/>
            <person name="Orosz L."/>
        </authorList>
    </citation>
    <scope>NUCLEOTIDE SEQUENCE [LARGE SCALE GENOMIC DNA]</scope>
    <source>
        <strain evidence="17">Hungarian</strain>
    </source>
</reference>
<keyword evidence="12" id="KW-0865">Zymogen</keyword>
<dbReference type="GO" id="GO:0030198">
    <property type="term" value="P:extracellular matrix organization"/>
    <property type="evidence" value="ECO:0007669"/>
    <property type="project" value="TreeGrafter"/>
</dbReference>
<keyword evidence="6 14" id="KW-0479">Metal-binding</keyword>
<evidence type="ECO:0000256" key="11">
    <source>
        <dbReference type="ARBA" id="ARBA00023049"/>
    </source>
</evidence>
<feature type="region of interest" description="Disordered" evidence="15">
    <location>
        <begin position="1"/>
        <end position="27"/>
    </location>
</feature>
<dbReference type="Gene3D" id="3.40.390.10">
    <property type="entry name" value="Collagenase (Catalytic Domain)"/>
    <property type="match status" value="1"/>
</dbReference>
<feature type="binding site" evidence="14">
    <location>
        <position position="103"/>
    </location>
    <ligand>
        <name>Ca(2+)</name>
        <dbReference type="ChEBI" id="CHEBI:29108"/>
        <label>3</label>
    </ligand>
</feature>
<evidence type="ECO:0000256" key="13">
    <source>
        <dbReference type="PIRSR" id="PIRSR621190-1"/>
    </source>
</evidence>
<name>A0A212DIG6_CEREH</name>
<proteinExistence type="inferred from homology"/>
<evidence type="ECO:0000256" key="7">
    <source>
        <dbReference type="ARBA" id="ARBA00022729"/>
    </source>
</evidence>
<evidence type="ECO:0000256" key="15">
    <source>
        <dbReference type="SAM" id="MobiDB-lite"/>
    </source>
</evidence>
<dbReference type="SMART" id="SM00235">
    <property type="entry name" value="ZnMc"/>
    <property type="match status" value="1"/>
</dbReference>
<dbReference type="GO" id="GO:0030574">
    <property type="term" value="P:collagen catabolic process"/>
    <property type="evidence" value="ECO:0007669"/>
    <property type="project" value="TreeGrafter"/>
</dbReference>
<keyword evidence="5" id="KW-0645">Protease</keyword>
<dbReference type="PRINTS" id="PR00138">
    <property type="entry name" value="MATRIXIN"/>
</dbReference>
<evidence type="ECO:0000313" key="18">
    <source>
        <dbReference type="Proteomes" id="UP000242450"/>
    </source>
</evidence>
<keyword evidence="9 14" id="KW-0862">Zinc</keyword>
<accession>A0A212DIG6</accession>
<evidence type="ECO:0000256" key="2">
    <source>
        <dbReference type="ARBA" id="ARBA00010370"/>
    </source>
</evidence>
<comment type="cofactor">
    <cofactor evidence="14">
        <name>Zn(2+)</name>
        <dbReference type="ChEBI" id="CHEBI:29105"/>
    </cofactor>
    <text evidence="14">Binds 2 Zn(2+) ions per subunit.</text>
</comment>
<comment type="subcellular location">
    <subcellularLocation>
        <location evidence="1">Secreted</location>
        <location evidence="1">Extracellular space</location>
        <location evidence="1">Extracellular matrix</location>
    </subcellularLocation>
</comment>
<keyword evidence="7" id="KW-0732">Signal</keyword>
<feature type="binding site" evidence="14">
    <location>
        <position position="163"/>
    </location>
    <ligand>
        <name>Zn(2+)</name>
        <dbReference type="ChEBI" id="CHEBI:29105"/>
        <label>2</label>
        <note>catalytic</note>
    </ligand>
</feature>
<feature type="compositionally biased region" description="Polar residues" evidence="15">
    <location>
        <begin position="1"/>
        <end position="12"/>
    </location>
</feature>
<keyword evidence="10 14" id="KW-0106">Calcium</keyword>
<dbReference type="CDD" id="cd04278">
    <property type="entry name" value="ZnMc_MMP"/>
    <property type="match status" value="1"/>
</dbReference>
<evidence type="ECO:0000256" key="3">
    <source>
        <dbReference type="ARBA" id="ARBA00022525"/>
    </source>
</evidence>
<dbReference type="GO" id="GO:0006508">
    <property type="term" value="P:proteolysis"/>
    <property type="evidence" value="ECO:0007669"/>
    <property type="project" value="UniProtKB-KW"/>
</dbReference>
<feature type="active site" evidence="13">
    <location>
        <position position="146"/>
    </location>
</feature>
<evidence type="ECO:0000256" key="5">
    <source>
        <dbReference type="ARBA" id="ARBA00022670"/>
    </source>
</evidence>
<feature type="binding site" evidence="14">
    <location>
        <position position="128"/>
    </location>
    <ligand>
        <name>Ca(2+)</name>
        <dbReference type="ChEBI" id="CHEBI:29108"/>
        <label>1</label>
    </ligand>
</feature>
<dbReference type="SUPFAM" id="SSF55486">
    <property type="entry name" value="Metalloproteases ('zincins'), catalytic domain"/>
    <property type="match status" value="1"/>
</dbReference>
<evidence type="ECO:0000256" key="14">
    <source>
        <dbReference type="PIRSR" id="PIRSR621190-2"/>
    </source>
</evidence>
<evidence type="ECO:0000256" key="12">
    <source>
        <dbReference type="ARBA" id="ARBA00023145"/>
    </source>
</evidence>
<feature type="binding site" evidence="14">
    <location>
        <position position="97"/>
    </location>
    <ligand>
        <name>Zn(2+)</name>
        <dbReference type="ChEBI" id="CHEBI:29105"/>
        <label>1</label>
    </ligand>
</feature>
<comment type="caution">
    <text evidence="17">The sequence shown here is derived from an EMBL/GenBank/DDBJ whole genome shotgun (WGS) entry which is preliminary data.</text>
</comment>
<sequence>MWRSYQVSQGWPVTSAPDPKATRELAAPRPRLPRFRLILRRSHTISKYTPSMTPAEVDRAMEMALRAWSSAVPLNFVRVNAGEADIMISFETGDHGDSYPFDGPRGTLAHAFAPGEGLGGDTHFDNAEKWTMGTNGFNLFTVAAHEFGHALGLAHSTDPSALMYPTYKYQNPYGFHLPKDDVKGIQALYGTIDALL</sequence>
<feature type="binding site" evidence="14">
    <location>
        <position position="145"/>
    </location>
    <ligand>
        <name>Zn(2+)</name>
        <dbReference type="ChEBI" id="CHEBI:29105"/>
        <label>2</label>
        <note>catalytic</note>
    </ligand>
</feature>
<dbReference type="Pfam" id="PF00413">
    <property type="entry name" value="Peptidase_M10"/>
    <property type="match status" value="1"/>
</dbReference>
<dbReference type="InterPro" id="IPR006026">
    <property type="entry name" value="Peptidase_Metallo"/>
</dbReference>
<dbReference type="GO" id="GO:0097186">
    <property type="term" value="P:amelogenesis"/>
    <property type="evidence" value="ECO:0007669"/>
    <property type="project" value="TreeGrafter"/>
</dbReference>
<feature type="binding site" evidence="14">
    <location>
        <position position="149"/>
    </location>
    <ligand>
        <name>Zn(2+)</name>
        <dbReference type="ChEBI" id="CHEBI:29105"/>
        <label>2</label>
        <note>catalytic</note>
    </ligand>
</feature>
<feature type="binding site" evidence="14">
    <location>
        <position position="95"/>
    </location>
    <ligand>
        <name>Zn(2+)</name>
        <dbReference type="ChEBI" id="CHEBI:29105"/>
        <label>1</label>
    </ligand>
</feature>
<organism evidence="17 18">
    <name type="scientific">Cervus elaphus hippelaphus</name>
    <name type="common">European red deer</name>
    <dbReference type="NCBI Taxonomy" id="46360"/>
    <lineage>
        <taxon>Eukaryota</taxon>
        <taxon>Metazoa</taxon>
        <taxon>Chordata</taxon>
        <taxon>Craniata</taxon>
        <taxon>Vertebrata</taxon>
        <taxon>Euteleostomi</taxon>
        <taxon>Mammalia</taxon>
        <taxon>Eutheria</taxon>
        <taxon>Laurasiatheria</taxon>
        <taxon>Artiodactyla</taxon>
        <taxon>Ruminantia</taxon>
        <taxon>Pecora</taxon>
        <taxon>Cervidae</taxon>
        <taxon>Cervinae</taxon>
        <taxon>Cervus</taxon>
    </lineage>
</organism>
<dbReference type="PANTHER" id="PTHR10201:SF125">
    <property type="entry name" value="MATRIX METALLOPROTEINASE-20"/>
    <property type="match status" value="1"/>
</dbReference>
<feature type="binding site" evidence="14">
    <location>
        <position position="155"/>
    </location>
    <ligand>
        <name>Zn(2+)</name>
        <dbReference type="ChEBI" id="CHEBI:29105"/>
        <label>2</label>
        <note>catalytic</note>
    </ligand>
</feature>
<keyword evidence="11" id="KW-0482">Metalloprotease</keyword>
<keyword evidence="8" id="KW-0378">Hydrolase</keyword>
<feature type="binding site" evidence="14">
    <location>
        <position position="119"/>
    </location>
    <ligand>
        <name>Ca(2+)</name>
        <dbReference type="ChEBI" id="CHEBI:29108"/>
        <label>2</label>
    </ligand>
</feature>
<dbReference type="InterPro" id="IPR021190">
    <property type="entry name" value="Pept_M10A"/>
</dbReference>
<dbReference type="OrthoDB" id="406838at2759"/>
<dbReference type="InterPro" id="IPR033739">
    <property type="entry name" value="M10A_MMP"/>
</dbReference>
<dbReference type="InterPro" id="IPR024079">
    <property type="entry name" value="MetalloPept_cat_dom_sf"/>
</dbReference>
<dbReference type="FunFam" id="3.40.390.10:FF:000007">
    <property type="entry name" value="Collagenase 3"/>
    <property type="match status" value="1"/>
</dbReference>
<feature type="binding site" evidence="14">
    <location>
        <position position="123"/>
    </location>
    <ligand>
        <name>Zn(2+)</name>
        <dbReference type="ChEBI" id="CHEBI:29105"/>
        <label>1</label>
    </ligand>
</feature>
<dbReference type="GO" id="GO:0008270">
    <property type="term" value="F:zinc ion binding"/>
    <property type="evidence" value="ECO:0007669"/>
    <property type="project" value="InterPro"/>
</dbReference>
<keyword evidence="3" id="KW-0964">Secreted</keyword>
<gene>
    <name evidence="17" type="ORF">Celaphus_00008840</name>
</gene>
<keyword evidence="18" id="KW-1185">Reference proteome</keyword>
<dbReference type="GO" id="GO:0004222">
    <property type="term" value="F:metalloendopeptidase activity"/>
    <property type="evidence" value="ECO:0007669"/>
    <property type="project" value="InterPro"/>
</dbReference>
<feature type="binding site" evidence="14">
    <location>
        <position position="125"/>
    </location>
    <ligand>
        <name>Ca(2+)</name>
        <dbReference type="ChEBI" id="CHEBI:29108"/>
        <label>3</label>
    </ligand>
</feature>
<evidence type="ECO:0000256" key="9">
    <source>
        <dbReference type="ARBA" id="ARBA00022833"/>
    </source>
</evidence>